<reference evidence="2 3" key="1">
    <citation type="submission" date="2023-05" db="EMBL/GenBank/DDBJ databases">
        <title>[ruminococcus] sp. nov., isolated from a pig farm feces dump.</title>
        <authorList>
            <person name="Chang Y.-H."/>
        </authorList>
    </citation>
    <scope>NUCLEOTIDE SEQUENCE [LARGE SCALE GENOMIC DNA]</scope>
    <source>
        <strain evidence="2 3">YH-rum2234</strain>
    </source>
</reference>
<protein>
    <submittedName>
        <fullName evidence="2">Uncharacterized protein</fullName>
    </submittedName>
</protein>
<keyword evidence="3" id="KW-1185">Reference proteome</keyword>
<dbReference type="InterPro" id="IPR049576">
    <property type="entry name" value="HDC-like"/>
</dbReference>
<evidence type="ECO:0000313" key="3">
    <source>
        <dbReference type="Proteomes" id="UP001300383"/>
    </source>
</evidence>
<feature type="transmembrane region" description="Helical" evidence="1">
    <location>
        <begin position="58"/>
        <end position="81"/>
    </location>
</feature>
<feature type="transmembrane region" description="Helical" evidence="1">
    <location>
        <begin position="93"/>
        <end position="115"/>
    </location>
</feature>
<comment type="caution">
    <text evidence="2">The sequence shown here is derived from an EMBL/GenBank/DDBJ whole genome shotgun (WGS) entry which is preliminary data.</text>
</comment>
<keyword evidence="1" id="KW-1133">Transmembrane helix</keyword>
<feature type="transmembrane region" description="Helical" evidence="1">
    <location>
        <begin position="305"/>
        <end position="325"/>
    </location>
</feature>
<dbReference type="RefSeq" id="WP_283230025.1">
    <property type="nucleotide sequence ID" value="NZ_JASGBQ010000003.1"/>
</dbReference>
<dbReference type="AlphaFoldDB" id="A0AAP4B952"/>
<evidence type="ECO:0000256" key="1">
    <source>
        <dbReference type="SAM" id="Phobius"/>
    </source>
</evidence>
<keyword evidence="1" id="KW-0472">Membrane</keyword>
<feature type="transmembrane region" description="Helical" evidence="1">
    <location>
        <begin position="376"/>
        <end position="399"/>
    </location>
</feature>
<evidence type="ECO:0000313" key="2">
    <source>
        <dbReference type="EMBL" id="MDI9241517.1"/>
    </source>
</evidence>
<feature type="transmembrane region" description="Helical" evidence="1">
    <location>
        <begin position="246"/>
        <end position="264"/>
    </location>
</feature>
<keyword evidence="1" id="KW-0812">Transmembrane</keyword>
<dbReference type="CDD" id="cd21416">
    <property type="entry name" value="HDC_protein"/>
    <property type="match status" value="1"/>
</dbReference>
<feature type="transmembrane region" description="Helical" evidence="1">
    <location>
        <begin position="12"/>
        <end position="29"/>
    </location>
</feature>
<sequence>MTDYTWAFDKSFLVFLIIAGISVMLSVKVRSLIPMPLIYGILFILGFAFHLLPADMLLSANMIAVGTIAYNVLVVHSGTMIDLHFLKKKWEDALVCIISTFLLVLTAGFGLMPFVGKELALLSPGSVVGGGASCAIASRLMMQNNPEYSVFPWMIFMFQGVFSVPVITLALKKESQALAEEFRKRKVTDAPAGSVFSFSSSGTGRRPLCERIPKKYKSTAYYLGIIMAVTFFNNLLHGTLFSDLSINPYITALLFGMVFHAVGFMDRAPLFSSDSYGLLILGLMGLMANTLANCPWQAVVGYLPALLLVFVVSTAVLILCGAVAAKIFGFRPWRGIALTMNCMMGFPVNDMLLEQASRIGENEEEQIYIKSQLGSVLGMGTMLISNGFSLLVVILMGGLL</sequence>
<dbReference type="Proteomes" id="UP001300383">
    <property type="component" value="Unassembled WGS sequence"/>
</dbReference>
<feature type="transmembrane region" description="Helical" evidence="1">
    <location>
        <begin position="36"/>
        <end position="52"/>
    </location>
</feature>
<feature type="transmembrane region" description="Helical" evidence="1">
    <location>
        <begin position="150"/>
        <end position="171"/>
    </location>
</feature>
<gene>
    <name evidence="2" type="ORF">QJ036_03365</name>
</gene>
<dbReference type="EMBL" id="JASGBQ010000003">
    <property type="protein sequence ID" value="MDI9241517.1"/>
    <property type="molecule type" value="Genomic_DNA"/>
</dbReference>
<feature type="transmembrane region" description="Helical" evidence="1">
    <location>
        <begin position="220"/>
        <end position="240"/>
    </location>
</feature>
<proteinExistence type="predicted"/>
<organism evidence="2 3">
    <name type="scientific">Fusibacillus kribbianus</name>
    <dbReference type="NCBI Taxonomy" id="3044208"/>
    <lineage>
        <taxon>Bacteria</taxon>
        <taxon>Bacillati</taxon>
        <taxon>Bacillota</taxon>
        <taxon>Clostridia</taxon>
        <taxon>Lachnospirales</taxon>
        <taxon>Lachnospiraceae</taxon>
        <taxon>Fusibacillus</taxon>
    </lineage>
</organism>
<accession>A0AAP4B952</accession>
<name>A0AAP4B952_9FIRM</name>
<feature type="transmembrane region" description="Helical" evidence="1">
    <location>
        <begin position="276"/>
        <end position="299"/>
    </location>
</feature>